<evidence type="ECO:0000256" key="1">
    <source>
        <dbReference type="PROSITE-ProRule" id="PRU01379"/>
    </source>
</evidence>
<reference evidence="3" key="1">
    <citation type="submission" date="2022-06" db="EMBL/GenBank/DDBJ databases">
        <title>Gramella sediminis sp. nov., isolated from deep-sea sediment of the Indian Ocean.</title>
        <authorList>
            <person name="Yang L."/>
        </authorList>
    </citation>
    <scope>NUCLEOTIDE SEQUENCE</scope>
    <source>
        <strain evidence="3">HMD3159</strain>
    </source>
</reference>
<dbReference type="CDD" id="cd06239">
    <property type="entry name" value="M14-like"/>
    <property type="match status" value="1"/>
</dbReference>
<comment type="caution">
    <text evidence="3">The sequence shown here is derived from an EMBL/GenBank/DDBJ whole genome shotgun (WGS) entry which is preliminary data.</text>
</comment>
<dbReference type="Proteomes" id="UP001155077">
    <property type="component" value="Unassembled WGS sequence"/>
</dbReference>
<dbReference type="RefSeq" id="WP_252110303.1">
    <property type="nucleotide sequence ID" value="NZ_JAMSCK010000001.1"/>
</dbReference>
<dbReference type="InterPro" id="IPR000834">
    <property type="entry name" value="Peptidase_M14"/>
</dbReference>
<dbReference type="SUPFAM" id="SSF53187">
    <property type="entry name" value="Zn-dependent exopeptidases"/>
    <property type="match status" value="1"/>
</dbReference>
<keyword evidence="4" id="KW-1185">Reference proteome</keyword>
<proteinExistence type="inferred from homology"/>
<sequence>MEQNKINTLLSFLMLFCFVTTEAQTFDFAKRIADSYEKFRNENINTRRFKHSDLLPLIEKFKERPGFEFNKVGESIEGRSLNLISLGNGETDVFLWSQMHGDESTATMAILDILNFFDSKEFENEKDVILKNLRIHFLPMLNPDGAEVFTRRNALGVDVNRDALRLQSPESRTLKRVRDSLDADFGFNLHDQSRYYNAERTAEPASISFLAPAFNYEKDINEVRSNAMKLIVIMNEILQKYAPGKVGRYNDDFEPRAFGDNIQKWGTSTILIESGGYPEDREKQEIRKLNFVAILSALHSIATNSFQNVKVEEYEKIPNNDRMLFDLKLEKVSYVLGGDEYILDIGINRNENDIENNTDFYYSSRVADQGDLSTSYAYESFNADGYTLDFGKIYPQTLQDTTSLKSLNFSQLLREGVGYVKIKNLPANLDHASYPVNIVSEDFKINSDLRPGNLATFFLRKNGKIEYAVINGFLVKPETASEEVMNALVLD</sequence>
<feature type="active site" description="Proton donor/acceptor" evidence="1">
    <location>
        <position position="273"/>
    </location>
</feature>
<dbReference type="PROSITE" id="PS52035">
    <property type="entry name" value="PEPTIDASE_M14"/>
    <property type="match status" value="1"/>
</dbReference>
<feature type="domain" description="Peptidase M14" evidence="2">
    <location>
        <begin position="47"/>
        <end position="301"/>
    </location>
</feature>
<evidence type="ECO:0000313" key="3">
    <source>
        <dbReference type="EMBL" id="MCM8567888.1"/>
    </source>
</evidence>
<gene>
    <name evidence="3" type="ORF">NE848_00725</name>
</gene>
<evidence type="ECO:0000313" key="4">
    <source>
        <dbReference type="Proteomes" id="UP001155077"/>
    </source>
</evidence>
<protein>
    <submittedName>
        <fullName evidence="3">M14 family metallopeptidase</fullName>
    </submittedName>
</protein>
<accession>A0ABT0YWQ4</accession>
<dbReference type="EMBL" id="JAMSCK010000001">
    <property type="protein sequence ID" value="MCM8567888.1"/>
    <property type="molecule type" value="Genomic_DNA"/>
</dbReference>
<organism evidence="3 4">
    <name type="scientific">Gramella jeungdoensis</name>
    <dbReference type="NCBI Taxonomy" id="708091"/>
    <lineage>
        <taxon>Bacteria</taxon>
        <taxon>Pseudomonadati</taxon>
        <taxon>Bacteroidota</taxon>
        <taxon>Flavobacteriia</taxon>
        <taxon>Flavobacteriales</taxon>
        <taxon>Flavobacteriaceae</taxon>
        <taxon>Christiangramia</taxon>
    </lineage>
</organism>
<dbReference type="Pfam" id="PF00246">
    <property type="entry name" value="Peptidase_M14"/>
    <property type="match status" value="1"/>
</dbReference>
<evidence type="ECO:0000259" key="2">
    <source>
        <dbReference type="PROSITE" id="PS52035"/>
    </source>
</evidence>
<comment type="similarity">
    <text evidence="1">Belongs to the peptidase M14 family.</text>
</comment>
<dbReference type="Gene3D" id="3.40.630.10">
    <property type="entry name" value="Zn peptidases"/>
    <property type="match status" value="1"/>
</dbReference>
<name>A0ABT0YWQ4_9FLAO</name>